<dbReference type="SUPFAM" id="SSF46785">
    <property type="entry name" value="Winged helix' DNA-binding domain"/>
    <property type="match status" value="1"/>
</dbReference>
<protein>
    <submittedName>
        <fullName evidence="2">MarR family transcriptional regulator</fullName>
    </submittedName>
</protein>
<dbReference type="OrthoDB" id="8966183at2"/>
<gene>
    <name evidence="2" type="ORF">KLO01_14060</name>
</gene>
<dbReference type="InterPro" id="IPR036388">
    <property type="entry name" value="WH-like_DNA-bd_sf"/>
</dbReference>
<dbReference type="PANTHER" id="PTHR39515:SF2">
    <property type="entry name" value="HTH-TYPE TRANSCRIPTIONAL REGULATOR RV0880"/>
    <property type="match status" value="1"/>
</dbReference>
<evidence type="ECO:0000313" key="2">
    <source>
        <dbReference type="EMBL" id="GEQ13359.1"/>
    </source>
</evidence>
<dbReference type="InterPro" id="IPR036390">
    <property type="entry name" value="WH_DNA-bd_sf"/>
</dbReference>
<dbReference type="Pfam" id="PF01047">
    <property type="entry name" value="MarR"/>
    <property type="match status" value="1"/>
</dbReference>
<proteinExistence type="predicted"/>
<dbReference type="GO" id="GO:0003700">
    <property type="term" value="F:DNA-binding transcription factor activity"/>
    <property type="evidence" value="ECO:0007669"/>
    <property type="project" value="InterPro"/>
</dbReference>
<dbReference type="InterPro" id="IPR052526">
    <property type="entry name" value="HTH-type_Bedaq_tolerance"/>
</dbReference>
<dbReference type="EMBL" id="BKBA01000004">
    <property type="protein sequence ID" value="GEQ13359.1"/>
    <property type="molecule type" value="Genomic_DNA"/>
</dbReference>
<reference evidence="2 3" key="1">
    <citation type="submission" date="2019-07" db="EMBL/GenBank/DDBJ databases">
        <title>Whole genome shotgun sequence of Knoellia locipacati NBRC 109775.</title>
        <authorList>
            <person name="Hosoyama A."/>
            <person name="Uohara A."/>
            <person name="Ohji S."/>
            <person name="Ichikawa N."/>
        </authorList>
    </citation>
    <scope>NUCLEOTIDE SEQUENCE [LARGE SCALE GENOMIC DNA]</scope>
    <source>
        <strain evidence="2 3">NBRC 109775</strain>
    </source>
</reference>
<dbReference type="PROSITE" id="PS50995">
    <property type="entry name" value="HTH_MARR_2"/>
    <property type="match status" value="1"/>
</dbReference>
<comment type="caution">
    <text evidence="2">The sequence shown here is derived from an EMBL/GenBank/DDBJ whole genome shotgun (WGS) entry which is preliminary data.</text>
</comment>
<feature type="domain" description="HTH marR-type" evidence="1">
    <location>
        <begin position="1"/>
        <end position="141"/>
    </location>
</feature>
<name>A0A512SZL0_9MICO</name>
<accession>A0A512SZL0</accession>
<keyword evidence="3" id="KW-1185">Reference proteome</keyword>
<dbReference type="RefSeq" id="WP_147063542.1">
    <property type="nucleotide sequence ID" value="NZ_BAABDN010000001.1"/>
</dbReference>
<dbReference type="SMART" id="SM00347">
    <property type="entry name" value="HTH_MARR"/>
    <property type="match status" value="1"/>
</dbReference>
<sequence>MTTPEHAPVDGDALLRSVARLHRWATRHAHLDVPPAQMRLLALVGDIGPARIGDLAEADHSSQPTMTAQVQRAEQHGWLTRATDPDDARASLIALSPAGEGELAKARASRSAAVVPLLEGLSARDAATLTRAVAIVDRLVDSTTG</sequence>
<dbReference type="Proteomes" id="UP000321793">
    <property type="component" value="Unassembled WGS sequence"/>
</dbReference>
<dbReference type="AlphaFoldDB" id="A0A512SZL0"/>
<organism evidence="2 3">
    <name type="scientific">Knoellia locipacati</name>
    <dbReference type="NCBI Taxonomy" id="882824"/>
    <lineage>
        <taxon>Bacteria</taxon>
        <taxon>Bacillati</taxon>
        <taxon>Actinomycetota</taxon>
        <taxon>Actinomycetes</taxon>
        <taxon>Micrococcales</taxon>
        <taxon>Intrasporangiaceae</taxon>
        <taxon>Knoellia</taxon>
    </lineage>
</organism>
<evidence type="ECO:0000313" key="3">
    <source>
        <dbReference type="Proteomes" id="UP000321793"/>
    </source>
</evidence>
<dbReference type="PANTHER" id="PTHR39515">
    <property type="entry name" value="CONSERVED PROTEIN"/>
    <property type="match status" value="1"/>
</dbReference>
<dbReference type="InterPro" id="IPR000835">
    <property type="entry name" value="HTH_MarR-typ"/>
</dbReference>
<dbReference type="Gene3D" id="1.10.10.10">
    <property type="entry name" value="Winged helix-like DNA-binding domain superfamily/Winged helix DNA-binding domain"/>
    <property type="match status" value="1"/>
</dbReference>
<evidence type="ECO:0000259" key="1">
    <source>
        <dbReference type="PROSITE" id="PS50995"/>
    </source>
</evidence>